<keyword evidence="2" id="KW-1185">Reference proteome</keyword>
<evidence type="ECO:0000313" key="1">
    <source>
        <dbReference type="EMBL" id="CAJ2663778.1"/>
    </source>
</evidence>
<protein>
    <submittedName>
        <fullName evidence="1">Uncharacterized protein</fullName>
    </submittedName>
</protein>
<organism evidence="1 2">
    <name type="scientific">Trifolium pratense</name>
    <name type="common">Red clover</name>
    <dbReference type="NCBI Taxonomy" id="57577"/>
    <lineage>
        <taxon>Eukaryota</taxon>
        <taxon>Viridiplantae</taxon>
        <taxon>Streptophyta</taxon>
        <taxon>Embryophyta</taxon>
        <taxon>Tracheophyta</taxon>
        <taxon>Spermatophyta</taxon>
        <taxon>Magnoliopsida</taxon>
        <taxon>eudicotyledons</taxon>
        <taxon>Gunneridae</taxon>
        <taxon>Pentapetalae</taxon>
        <taxon>rosids</taxon>
        <taxon>fabids</taxon>
        <taxon>Fabales</taxon>
        <taxon>Fabaceae</taxon>
        <taxon>Papilionoideae</taxon>
        <taxon>50 kb inversion clade</taxon>
        <taxon>NPAAA clade</taxon>
        <taxon>Hologalegina</taxon>
        <taxon>IRL clade</taxon>
        <taxon>Trifolieae</taxon>
        <taxon>Trifolium</taxon>
    </lineage>
</organism>
<proteinExistence type="predicted"/>
<accession>A0ACB0L318</accession>
<name>A0ACB0L318_TRIPR</name>
<gene>
    <name evidence="1" type="ORF">MILVUS5_LOCUS29133</name>
</gene>
<reference evidence="1" key="1">
    <citation type="submission" date="2023-10" db="EMBL/GenBank/DDBJ databases">
        <authorList>
            <person name="Rodriguez Cubillos JULIANA M."/>
            <person name="De Vega J."/>
        </authorList>
    </citation>
    <scope>NUCLEOTIDE SEQUENCE</scope>
</reference>
<dbReference type="EMBL" id="CASHSV030000409">
    <property type="protein sequence ID" value="CAJ2663778.1"/>
    <property type="molecule type" value="Genomic_DNA"/>
</dbReference>
<sequence>MPPKTRNNNRREVVDESVAEPQESRQRGGVRVRGRRGGNVRGRGANASGRGLAAEVFNVEVPRGRRGNPAMEEYNAGLLGLQQIVQQLAGVVGQQQQQQQGNQGQPAVGGQQEVGQGEQHETTQARGIEVTLEQFMKLKPPTFSGSDASEDPQRFIDGLERLWRALGCSNIRAVELASFQLEGVAYDWFDTVSRGREVGSPPMAWDEFSRLFMARFLPESVRDSLAHEFERFEQTEGMSVSEYSARFTQLSRHARYTVTEETRIKKFVRGLREYLFRSVVGSKCSTFAEVLSLALQIEQRQKDKGGNKQDSHKKQRVEGSYSHYSSSGGGSMYGHQVQQRSRSQRGGFSGQSYRTVQSRRSDHKASTGSTFPQKHSSGTTGNVFQDSKECFHCGQIGHIRRNCPVAMTQPSSSHASAPAALAPNQVHSTPMQKMGNYSVQGSKTSQHEGRGPGGRGQMQAGRGQARVFALTRQDAQASNAVVTGILSICSQEAHVLFDPGATHSFVSLWFASRLGKNSSVLDEALVVALPVGDKLFAESVYRSCDVSIAGQILFADLVVIDMIDFDVILGMDWLSSHHATLDCYNKIVKFEIPGKPPFSFQGKPTWMPHNLISALRANKLLRRGCQGYLAVVTNIQWDEGKLEKVPIASEFPDVFPEDLPGLPPDREIEFSIELVPDTQPISIPPYRMAPAELKELKEQLQDLLDKGFIRASTSPWGAPVLFVKKKDGSMRLCVDYRQLNKVTIKNKYPLPRIDELFDQLQGAQCFSKIDLRSGYHQLKIKREDIPKTAFRTRYGHYEFLVMSFGLTNAPAAFMDLMNRIFKPFLDQFVIVFIDDILIYSKSKEEHEQHLRLVLQTLRENQLYAKFSKCEFWLDNVTFLGHVVSKNGISVDPSKVEAVQNWPRPTTVKEIRSFLGLAGYYRRFVKDFSKLAFPLTRLTQKKVEFQWTDACEESFQKLKQYLTSAPVLALPTSGGGYAVYCDASRVGLGCVLMQHGKVIAYASRQLKRHEQNYPTHDLEMAAVIFALKIWRHYLYGETLEIYTDHKSLQYIFKQRDLNLRQRRWMELLKDYDCTILYHPGKANVVADALSRKSMGSLAHLAATKRPIIKEFQELVESGVQLEIDSSKALLAHVQIRSTLVDDIKEAQSKDSDLVKTVGDVRNGKVSNFSVDFDGVLWLNSRLCVPNVGELRRKILEEAHHSSYTIHPGSNKMYQDLREFYWWEGMKKDVADFVSKCLVCQQVKAEHQKPAGLLQPVEIPEWKWQDIAMDFVTGLPRTQKGYDSVWVIIDRLTKSAHFLPVKTTYTASQYAKLYLEEIVSLHGVPVSIISDRGAQFTAQFWKSFQSALGTRLNLSTAFHPQTDDQSERTIQILEDMLRACVLDFGGSWDRYLPMMEFAYNNSYQSSIQMAPFEALYGRRCRSPIGWFEVGEAKLVGPELIQDVIEKVKLIRDRLVTAQSRQKSYSDKRRRPLEFTVGDHVFLRVSPMKGVLRFGKKGKLSPRFIGPFEILERVGPVAYRLALPPDLSGVHPVFHISMLRKYLYDPSHVISHEDIQLDENFSYTEHPVAVVDKDIRRLRSKDIVSVKVLWKGPSGEETTWESEEVMRSKYPHLFENRDSTVAASSASPGVVGEQN</sequence>
<comment type="caution">
    <text evidence="1">The sequence shown here is derived from an EMBL/GenBank/DDBJ whole genome shotgun (WGS) entry which is preliminary data.</text>
</comment>
<evidence type="ECO:0000313" key="2">
    <source>
        <dbReference type="Proteomes" id="UP001177021"/>
    </source>
</evidence>
<dbReference type="Proteomes" id="UP001177021">
    <property type="component" value="Unassembled WGS sequence"/>
</dbReference>